<dbReference type="EMBL" id="AP022870">
    <property type="protein sequence ID" value="BCB76697.1"/>
    <property type="molecule type" value="Genomic_DNA"/>
</dbReference>
<dbReference type="RefSeq" id="WP_345072990.1">
    <property type="nucleotide sequence ID" value="NZ_BAABAP010000013.1"/>
</dbReference>
<reference evidence="1 2" key="1">
    <citation type="submission" date="2020-03" db="EMBL/GenBank/DDBJ databases">
        <title>Whole genome shotgun sequence of Phytohabitans flavus NBRC 107702.</title>
        <authorList>
            <person name="Komaki H."/>
            <person name="Tamura T."/>
        </authorList>
    </citation>
    <scope>NUCLEOTIDE SEQUENCE [LARGE SCALE GENOMIC DNA]</scope>
    <source>
        <strain evidence="1 2">NBRC 107702</strain>
    </source>
</reference>
<evidence type="ECO:0000313" key="1">
    <source>
        <dbReference type="EMBL" id="BCB76697.1"/>
    </source>
</evidence>
<evidence type="ECO:0000313" key="2">
    <source>
        <dbReference type="Proteomes" id="UP000502508"/>
    </source>
</evidence>
<accession>A0A6F8XSC5</accession>
<proteinExistence type="predicted"/>
<dbReference type="KEGG" id="pfla:Pflav_031070"/>
<dbReference type="AlphaFoldDB" id="A0A6F8XSC5"/>
<keyword evidence="2" id="KW-1185">Reference proteome</keyword>
<reference evidence="1 2" key="2">
    <citation type="submission" date="2020-03" db="EMBL/GenBank/DDBJ databases">
        <authorList>
            <person name="Ichikawa N."/>
            <person name="Kimura A."/>
            <person name="Kitahashi Y."/>
            <person name="Uohara A."/>
        </authorList>
    </citation>
    <scope>NUCLEOTIDE SEQUENCE [LARGE SCALE GENOMIC DNA]</scope>
    <source>
        <strain evidence="1 2">NBRC 107702</strain>
    </source>
</reference>
<dbReference type="Proteomes" id="UP000502508">
    <property type="component" value="Chromosome"/>
</dbReference>
<gene>
    <name evidence="1" type="ORF">Pflav_031070</name>
</gene>
<protein>
    <submittedName>
        <fullName evidence="1">Uncharacterized protein</fullName>
    </submittedName>
</protein>
<sequence length="235" mass="24952">MVGDRLLRAADPAADLRADPESSQAQVMLASILATPRDGNAERSAPAPLGRHGTTRQVWRRRIAFGGAAAVAATLAMSTVWSGGPDGVAPAYAVTPKPDGSVQLTVRWAQLENVSALATKLREAGIPTEVKSGKPDRFCATPAERDRTSDAVNKLKPNGEPASLEGYLMRPKLFPEGSILVITTFTDPATQIAYTMLYLAPTGSTSCALNWPLGSARYVGPGPQPTRFMWPQPAE</sequence>
<name>A0A6F8XSC5_9ACTN</name>
<organism evidence="1 2">
    <name type="scientific">Phytohabitans flavus</name>
    <dbReference type="NCBI Taxonomy" id="1076124"/>
    <lineage>
        <taxon>Bacteria</taxon>
        <taxon>Bacillati</taxon>
        <taxon>Actinomycetota</taxon>
        <taxon>Actinomycetes</taxon>
        <taxon>Micromonosporales</taxon>
        <taxon>Micromonosporaceae</taxon>
    </lineage>
</organism>